<dbReference type="InterPro" id="IPR029063">
    <property type="entry name" value="SAM-dependent_MTases_sf"/>
</dbReference>
<dbReference type="SUPFAM" id="SSF53335">
    <property type="entry name" value="S-adenosyl-L-methionine-dependent methyltransferases"/>
    <property type="match status" value="1"/>
</dbReference>
<dbReference type="EMBL" id="SIHO01000003">
    <property type="protein sequence ID" value="TFU01294.1"/>
    <property type="molecule type" value="Genomic_DNA"/>
</dbReference>
<comment type="caution">
    <text evidence="2">The sequence shown here is derived from an EMBL/GenBank/DDBJ whole genome shotgun (WGS) entry which is preliminary data.</text>
</comment>
<dbReference type="CDD" id="cd02440">
    <property type="entry name" value="AdoMet_MTases"/>
    <property type="match status" value="1"/>
</dbReference>
<keyword evidence="2" id="KW-0489">Methyltransferase</keyword>
<dbReference type="Pfam" id="PF13649">
    <property type="entry name" value="Methyltransf_25"/>
    <property type="match status" value="1"/>
</dbReference>
<protein>
    <submittedName>
        <fullName evidence="2">Class I SAM-dependent methyltransferase</fullName>
    </submittedName>
</protein>
<feature type="domain" description="Methyltransferase" evidence="1">
    <location>
        <begin position="46"/>
        <end position="133"/>
    </location>
</feature>
<dbReference type="GO" id="GO:0008168">
    <property type="term" value="F:methyltransferase activity"/>
    <property type="evidence" value="ECO:0007669"/>
    <property type="project" value="UniProtKB-KW"/>
</dbReference>
<reference evidence="2 3" key="1">
    <citation type="submission" date="2019-02" db="EMBL/GenBank/DDBJ databases">
        <title>Polymorphobacter sp. isolated from the lake at the Tibet of China.</title>
        <authorList>
            <person name="Li A."/>
        </authorList>
    </citation>
    <scope>NUCLEOTIDE SEQUENCE [LARGE SCALE GENOMIC DNA]</scope>
    <source>
        <strain evidence="2 3">DJ1R-1</strain>
    </source>
</reference>
<dbReference type="PANTHER" id="PTHR43464">
    <property type="entry name" value="METHYLTRANSFERASE"/>
    <property type="match status" value="1"/>
</dbReference>
<organism evidence="2 3">
    <name type="scientific">Glacieibacterium arshaanense</name>
    <dbReference type="NCBI Taxonomy" id="2511025"/>
    <lineage>
        <taxon>Bacteria</taxon>
        <taxon>Pseudomonadati</taxon>
        <taxon>Pseudomonadota</taxon>
        <taxon>Alphaproteobacteria</taxon>
        <taxon>Sphingomonadales</taxon>
        <taxon>Sphingosinicellaceae</taxon>
        <taxon>Glacieibacterium</taxon>
    </lineage>
</organism>
<dbReference type="InterPro" id="IPR041698">
    <property type="entry name" value="Methyltransf_25"/>
</dbReference>
<evidence type="ECO:0000313" key="3">
    <source>
        <dbReference type="Proteomes" id="UP000297737"/>
    </source>
</evidence>
<dbReference type="AlphaFoldDB" id="A0A4Y9EKR5"/>
<name>A0A4Y9EKR5_9SPHN</name>
<sequence length="205" mass="21991">MTASADDATLAFYAREAPDYVASGFDGASRHLPGFLQRLKPGARLLELGCGGGRDAEAMLQQGFDVVPTDGVPEMAQKAAERLGIPVAVMRFDELVADTEYDAVWAHASLLHVPRAGLVPVLASIHRALRPGGLHFACYKAGGTEARDRFDRLNNHLSLEQARAAYRAAAPWRIIETQSYMGGGYDGVQGPWISIIVERASGGQA</sequence>
<dbReference type="GO" id="GO:0032259">
    <property type="term" value="P:methylation"/>
    <property type="evidence" value="ECO:0007669"/>
    <property type="project" value="UniProtKB-KW"/>
</dbReference>
<evidence type="ECO:0000259" key="1">
    <source>
        <dbReference type="Pfam" id="PF13649"/>
    </source>
</evidence>
<gene>
    <name evidence="2" type="ORF">EUV02_13440</name>
</gene>
<keyword evidence="3" id="KW-1185">Reference proteome</keyword>
<dbReference type="Proteomes" id="UP000297737">
    <property type="component" value="Unassembled WGS sequence"/>
</dbReference>
<dbReference type="RefSeq" id="WP_135246798.1">
    <property type="nucleotide sequence ID" value="NZ_SIHO01000003.1"/>
</dbReference>
<dbReference type="PROSITE" id="PS50007">
    <property type="entry name" value="PIPLC_X_DOMAIN"/>
    <property type="match status" value="1"/>
</dbReference>
<dbReference type="PANTHER" id="PTHR43464:SF94">
    <property type="entry name" value="MALONYL-[ACYL-CARRIER PROTEIN] O-METHYLTRANSFERASE"/>
    <property type="match status" value="1"/>
</dbReference>
<accession>A0A4Y9EKR5</accession>
<proteinExistence type="predicted"/>
<evidence type="ECO:0000313" key="2">
    <source>
        <dbReference type="EMBL" id="TFU01294.1"/>
    </source>
</evidence>
<dbReference type="Gene3D" id="3.40.50.150">
    <property type="entry name" value="Vaccinia Virus protein VP39"/>
    <property type="match status" value="1"/>
</dbReference>
<dbReference type="OrthoDB" id="9804312at2"/>
<keyword evidence="2" id="KW-0808">Transferase</keyword>